<proteinExistence type="predicted"/>
<accession>A0A9P5U2J1</accession>
<evidence type="ECO:0000313" key="1">
    <source>
        <dbReference type="EMBL" id="KAF9063514.1"/>
    </source>
</evidence>
<organism evidence="1 2">
    <name type="scientific">Rhodocollybia butyracea</name>
    <dbReference type="NCBI Taxonomy" id="206335"/>
    <lineage>
        <taxon>Eukaryota</taxon>
        <taxon>Fungi</taxon>
        <taxon>Dikarya</taxon>
        <taxon>Basidiomycota</taxon>
        <taxon>Agaricomycotina</taxon>
        <taxon>Agaricomycetes</taxon>
        <taxon>Agaricomycetidae</taxon>
        <taxon>Agaricales</taxon>
        <taxon>Marasmiineae</taxon>
        <taxon>Omphalotaceae</taxon>
        <taxon>Rhodocollybia</taxon>
    </lineage>
</organism>
<gene>
    <name evidence="1" type="ORF">BDP27DRAFT_1426853</name>
</gene>
<dbReference type="EMBL" id="JADNRY010000145">
    <property type="protein sequence ID" value="KAF9063514.1"/>
    <property type="molecule type" value="Genomic_DNA"/>
</dbReference>
<sequence length="282" mass="31772">MHTLLLQFTAEFEHMYVQRKSTRLDFVTQAIHNLRHSAPEVMHVGLGICYSQWTMERMIGILKDKLHLHSNPYANLSRASATQAQTNALKALIPELDFGRSEEGKVPHGGVDIHDGYALLRARDKISRDMTDIEKAALDKYIHDNFEADIVPDGWQIACSAWKEKIRDPANVRKARNVKVVPNGNLGFTKVQFYFILPVSQTEDRYLAMSSNALWSCTHGTEECMAVVNVKDNQSVVAMVPHSTAILGDEWKDQVFVVEAPGLDVAEMGGFFEEEDPDDLED</sequence>
<keyword evidence="2" id="KW-1185">Reference proteome</keyword>
<evidence type="ECO:0000313" key="2">
    <source>
        <dbReference type="Proteomes" id="UP000772434"/>
    </source>
</evidence>
<dbReference type="Proteomes" id="UP000772434">
    <property type="component" value="Unassembled WGS sequence"/>
</dbReference>
<protein>
    <submittedName>
        <fullName evidence="1">Uncharacterized protein</fullName>
    </submittedName>
</protein>
<name>A0A9P5U2J1_9AGAR</name>
<reference evidence="1" key="1">
    <citation type="submission" date="2020-11" db="EMBL/GenBank/DDBJ databases">
        <authorList>
            <consortium name="DOE Joint Genome Institute"/>
            <person name="Ahrendt S."/>
            <person name="Riley R."/>
            <person name="Andreopoulos W."/>
            <person name="Labutti K."/>
            <person name="Pangilinan J."/>
            <person name="Ruiz-Duenas F.J."/>
            <person name="Barrasa J.M."/>
            <person name="Sanchez-Garcia M."/>
            <person name="Camarero S."/>
            <person name="Miyauchi S."/>
            <person name="Serrano A."/>
            <person name="Linde D."/>
            <person name="Babiker R."/>
            <person name="Drula E."/>
            <person name="Ayuso-Fernandez I."/>
            <person name="Pacheco R."/>
            <person name="Padilla G."/>
            <person name="Ferreira P."/>
            <person name="Barriuso J."/>
            <person name="Kellner H."/>
            <person name="Castanera R."/>
            <person name="Alfaro M."/>
            <person name="Ramirez L."/>
            <person name="Pisabarro A.G."/>
            <person name="Kuo A."/>
            <person name="Tritt A."/>
            <person name="Lipzen A."/>
            <person name="He G."/>
            <person name="Yan M."/>
            <person name="Ng V."/>
            <person name="Cullen D."/>
            <person name="Martin F."/>
            <person name="Rosso M.-N."/>
            <person name="Henrissat B."/>
            <person name="Hibbett D."/>
            <person name="Martinez A.T."/>
            <person name="Grigoriev I.V."/>
        </authorList>
    </citation>
    <scope>NUCLEOTIDE SEQUENCE</scope>
    <source>
        <strain evidence="1">AH 40177</strain>
    </source>
</reference>
<dbReference type="AlphaFoldDB" id="A0A9P5U2J1"/>
<comment type="caution">
    <text evidence="1">The sequence shown here is derived from an EMBL/GenBank/DDBJ whole genome shotgun (WGS) entry which is preliminary data.</text>
</comment>
<dbReference type="OrthoDB" id="2669721at2759"/>